<dbReference type="AlphaFoldDB" id="A0A8U0LNB6"/>
<accession>A0A8U0LNB6</accession>
<comment type="caution">
    <text evidence="1">The sequence shown here is derived from an EMBL/GenBank/DDBJ whole genome shotgun (WGS) entry which is preliminary data.</text>
</comment>
<dbReference type="EMBL" id="CABWKH010000027">
    <property type="protein sequence ID" value="VWQ38463.1"/>
    <property type="molecule type" value="Genomic_DNA"/>
</dbReference>
<evidence type="ECO:0000313" key="2">
    <source>
        <dbReference type="Proteomes" id="UP000494246"/>
    </source>
</evidence>
<feature type="non-terminal residue" evidence="1">
    <location>
        <position position="1"/>
    </location>
</feature>
<protein>
    <submittedName>
        <fullName evidence="1">Uncharacterized protein</fullName>
    </submittedName>
</protein>
<name>A0A8U0LNB6_BIFLI</name>
<evidence type="ECO:0000313" key="1">
    <source>
        <dbReference type="EMBL" id="VWQ38463.1"/>
    </source>
</evidence>
<proteinExistence type="predicted"/>
<sequence>VAFFIPENRKGKGLVYLHNFYLNPMFDPSGPRPGADAHNCTVGYVSEYKPPSLYPGVNLTTINDGDGFAQVPHPGLPRETPLVLAANTYADEGGRPLYGSWLECWGYDRSGTWRTLGGTNGGMSAEFTIPGERKEPPQIVFRAPGKAGQRINMWCIFVGAKADYEEFQLLAPGSPFAGNLMPLPLGGGLA</sequence>
<reference evidence="1 2" key="1">
    <citation type="submission" date="2019-10" db="EMBL/GenBank/DDBJ databases">
        <authorList>
            <consortium name="Melissa Lawson"/>
            <person name="O'neill I."/>
        </authorList>
    </citation>
    <scope>NUCLEOTIDE SEQUENCE [LARGE SCALE GENOMIC DNA]</scope>
    <source>
        <strain evidence="1">LH_23</strain>
    </source>
</reference>
<organism evidence="1 2">
    <name type="scientific">Bifidobacterium longum subsp. infantis</name>
    <dbReference type="NCBI Taxonomy" id="1682"/>
    <lineage>
        <taxon>Bacteria</taxon>
        <taxon>Bacillati</taxon>
        <taxon>Actinomycetota</taxon>
        <taxon>Actinomycetes</taxon>
        <taxon>Bifidobacteriales</taxon>
        <taxon>Bifidobacteriaceae</taxon>
        <taxon>Bifidobacterium</taxon>
    </lineage>
</organism>
<gene>
    <name evidence="1" type="ORF">BIFLH23_02122</name>
</gene>
<dbReference type="Proteomes" id="UP000494246">
    <property type="component" value="Unassembled WGS sequence"/>
</dbReference>